<comment type="similarity">
    <text evidence="1">Belongs to the carbohydrate kinase pfkB family.</text>
</comment>
<dbReference type="InterPro" id="IPR029056">
    <property type="entry name" value="Ribokinase-like"/>
</dbReference>
<dbReference type="Proteomes" id="UP000266113">
    <property type="component" value="Unassembled WGS sequence"/>
</dbReference>
<comment type="function">
    <text evidence="12">Catalyzes the phosphorylation of ribose at O-5 in a reaction requiring ATP and magnesium. The resulting D-ribose-5-phosphate can then be used either for sythesis of nucleotides, histidine, and tryptophan, or as a component of the pentose phosphate pathway.</text>
</comment>
<dbReference type="UniPathway" id="UPA00916">
    <property type="reaction ID" value="UER00889"/>
</dbReference>
<keyword evidence="4 12" id="KW-0808">Transferase</keyword>
<dbReference type="Gene3D" id="3.40.1190.20">
    <property type="match status" value="1"/>
</dbReference>
<keyword evidence="7 12" id="KW-0418">Kinase</keyword>
<keyword evidence="15" id="KW-1185">Reference proteome</keyword>
<comment type="subunit">
    <text evidence="12">Homodimer.</text>
</comment>
<comment type="pathway">
    <text evidence="12">Carbohydrate metabolism; D-ribose degradation; D-ribose 5-phosphate from beta-D-ribopyranose: step 2/2.</text>
</comment>
<comment type="cofactor">
    <cofactor evidence="12">
        <name>Mg(2+)</name>
        <dbReference type="ChEBI" id="CHEBI:18420"/>
    </cofactor>
    <text evidence="12">Requires a divalent cation, most likely magnesium in vivo, as an electrophilic catalyst to aid phosphoryl group transfer. It is the chelate of the metal and the nucleotide that is the actual substrate.</text>
</comment>
<feature type="binding site" evidence="12">
    <location>
        <begin position="70"/>
        <end position="74"/>
    </location>
    <ligand>
        <name>substrate</name>
    </ligand>
</feature>
<dbReference type="GO" id="GO:0005829">
    <property type="term" value="C:cytosol"/>
    <property type="evidence" value="ECO:0007669"/>
    <property type="project" value="TreeGrafter"/>
</dbReference>
<dbReference type="PROSITE" id="PS00584">
    <property type="entry name" value="PFKB_KINASES_2"/>
    <property type="match status" value="1"/>
</dbReference>
<evidence type="ECO:0000313" key="14">
    <source>
        <dbReference type="EMBL" id="RIE16094.1"/>
    </source>
</evidence>
<feature type="binding site" evidence="12">
    <location>
        <begin position="42"/>
        <end position="44"/>
    </location>
    <ligand>
        <name>substrate</name>
    </ligand>
</feature>
<protein>
    <recommendedName>
        <fullName evidence="3 12">Ribokinase</fullName>
        <shortName evidence="12">RK</shortName>
        <ecNumber evidence="2 12">2.7.1.15</ecNumber>
    </recommendedName>
</protein>
<dbReference type="PANTHER" id="PTHR10584:SF166">
    <property type="entry name" value="RIBOKINASE"/>
    <property type="match status" value="1"/>
</dbReference>
<keyword evidence="12" id="KW-0963">Cytoplasm</keyword>
<feature type="binding site" evidence="12">
    <location>
        <position position="313"/>
    </location>
    <ligand>
        <name>K(+)</name>
        <dbReference type="ChEBI" id="CHEBI:29103"/>
    </ligand>
</feature>
<dbReference type="InterPro" id="IPR002139">
    <property type="entry name" value="Ribo/fructo_kinase"/>
</dbReference>
<dbReference type="OrthoDB" id="9775849at2"/>
<reference evidence="14 15" key="1">
    <citation type="submission" date="2018-09" db="EMBL/GenBank/DDBJ databases">
        <title>Discovery and Ecogenomic Context for Candidatus Cryosericales, a Global Caldiserica Order Active in Thawing Permafrost.</title>
        <authorList>
            <person name="Martinez M.A."/>
            <person name="Woodcroft B.J."/>
            <person name="Ignacio Espinoza J.C."/>
            <person name="Zayed A."/>
            <person name="Singleton C.M."/>
            <person name="Boyd J."/>
            <person name="Li Y.-F."/>
            <person name="Purvine S."/>
            <person name="Maughan H."/>
            <person name="Hodgkins S.B."/>
            <person name="Anderson D."/>
            <person name="Sederholm M."/>
            <person name="Temperton B."/>
            <person name="Saleska S.R."/>
            <person name="Tyson G.W."/>
            <person name="Rich V.I."/>
        </authorList>
    </citation>
    <scope>NUCLEOTIDE SEQUENCE [LARGE SCALE GENOMIC DNA]</scope>
    <source>
        <strain evidence="14 15">SMC1</strain>
    </source>
</reference>
<evidence type="ECO:0000256" key="11">
    <source>
        <dbReference type="ARBA" id="ARBA00023277"/>
    </source>
</evidence>
<evidence type="ECO:0000256" key="4">
    <source>
        <dbReference type="ARBA" id="ARBA00022679"/>
    </source>
</evidence>
<comment type="similarity">
    <text evidence="12">Belongs to the carbohydrate kinase PfkB family. Ribokinase subfamily.</text>
</comment>
<dbReference type="AlphaFoldDB" id="A0A398DXR0"/>
<evidence type="ECO:0000256" key="8">
    <source>
        <dbReference type="ARBA" id="ARBA00022840"/>
    </source>
</evidence>
<feature type="binding site" evidence="12">
    <location>
        <position position="217"/>
    </location>
    <ligand>
        <name>ATP</name>
        <dbReference type="ChEBI" id="CHEBI:30616"/>
    </ligand>
</feature>
<feature type="binding site" evidence="12">
    <location>
        <position position="315"/>
    </location>
    <ligand>
        <name>K(+)</name>
        <dbReference type="ChEBI" id="CHEBI:29103"/>
    </ligand>
</feature>
<evidence type="ECO:0000256" key="2">
    <source>
        <dbReference type="ARBA" id="ARBA00012035"/>
    </source>
</evidence>
<keyword evidence="6 12" id="KW-0547">Nucleotide-binding</keyword>
<keyword evidence="10 12" id="KW-0630">Potassium</keyword>
<evidence type="ECO:0000259" key="13">
    <source>
        <dbReference type="Pfam" id="PF00294"/>
    </source>
</evidence>
<feature type="binding site" evidence="12">
    <location>
        <begin position="279"/>
        <end position="280"/>
    </location>
    <ligand>
        <name>ATP</name>
        <dbReference type="ChEBI" id="CHEBI:30616"/>
    </ligand>
</feature>
<keyword evidence="11 12" id="KW-0119">Carbohydrate metabolism</keyword>
<dbReference type="GO" id="GO:0019303">
    <property type="term" value="P:D-ribose catabolic process"/>
    <property type="evidence" value="ECO:0007669"/>
    <property type="project" value="UniProtKB-UniRule"/>
</dbReference>
<gene>
    <name evidence="12" type="primary">rbsK</name>
    <name evidence="14" type="ORF">SMC1_08525</name>
</gene>
<keyword evidence="5 12" id="KW-0479">Metal-binding</keyword>
<feature type="binding site" evidence="12">
    <location>
        <position position="274"/>
    </location>
    <ligand>
        <name>K(+)</name>
        <dbReference type="ChEBI" id="CHEBI:29103"/>
    </ligand>
</feature>
<feature type="binding site" evidence="12">
    <location>
        <position position="276"/>
    </location>
    <ligand>
        <name>K(+)</name>
        <dbReference type="ChEBI" id="CHEBI:29103"/>
    </ligand>
</feature>
<dbReference type="GO" id="GO:0005524">
    <property type="term" value="F:ATP binding"/>
    <property type="evidence" value="ECO:0007669"/>
    <property type="project" value="UniProtKB-UniRule"/>
</dbReference>
<evidence type="ECO:0000256" key="9">
    <source>
        <dbReference type="ARBA" id="ARBA00022842"/>
    </source>
</evidence>
<dbReference type="InterPro" id="IPR011877">
    <property type="entry name" value="Ribokinase"/>
</dbReference>
<dbReference type="CDD" id="cd01174">
    <property type="entry name" value="ribokinase"/>
    <property type="match status" value="1"/>
</dbReference>
<evidence type="ECO:0000256" key="5">
    <source>
        <dbReference type="ARBA" id="ARBA00022723"/>
    </source>
</evidence>
<sequence>MSAGGSPDGACGPGFDGAPEYFGRAFFGNFPVVMVVSFGSINMDLVVRCERVPDHGETVVSTGWFTNPGGKGANQAVQAARLRAESVLVGRVGSDVFGRDVMNGLSASGVNVVGVTVDPILSTGVACILVERGGENRIVVVPGANGAVGAAELKTLGGLLQPGVVLLLQCEIPFAVVREAAHVAHLRGATVILDPSPWGSVTLTAGVFADVDYLMPNEGEARALAGTADLKEAAAVLLGLGARTVVVKRGEKGAFAVGAFESPEVPAFSVVSVDTTAAGDSFQGAFAASIDLGFDPDMALYRAMAAGALTVTRSGAQQSMPDEVEVAAFLESRLHRGDHLPKQQI</sequence>
<dbReference type="PANTHER" id="PTHR10584">
    <property type="entry name" value="SUGAR KINASE"/>
    <property type="match status" value="1"/>
</dbReference>
<comment type="subcellular location">
    <subcellularLocation>
        <location evidence="12">Cytoplasm</location>
    </subcellularLocation>
</comment>
<feature type="domain" description="Carbohydrate kinase PfkB" evidence="13">
    <location>
        <begin position="34"/>
        <end position="322"/>
    </location>
</feature>
<evidence type="ECO:0000256" key="7">
    <source>
        <dbReference type="ARBA" id="ARBA00022777"/>
    </source>
</evidence>
<name>A0A398DXR0_9BACT</name>
<dbReference type="EMBL" id="QXIY01000037">
    <property type="protein sequence ID" value="RIE16094.1"/>
    <property type="molecule type" value="Genomic_DNA"/>
</dbReference>
<comment type="activity regulation">
    <text evidence="12">Activated by a monovalent cation that binds near, but not in, the active site. The most likely occupant of the site in vivo is potassium. Ion binding induces a conformational change that may alter substrate affinity.</text>
</comment>
<keyword evidence="9 12" id="KW-0460">Magnesium</keyword>
<dbReference type="GO" id="GO:0046872">
    <property type="term" value="F:metal ion binding"/>
    <property type="evidence" value="ECO:0007669"/>
    <property type="project" value="UniProtKB-KW"/>
</dbReference>
<dbReference type="HAMAP" id="MF_01987">
    <property type="entry name" value="Ribokinase"/>
    <property type="match status" value="1"/>
</dbReference>
<dbReference type="SUPFAM" id="SSF53613">
    <property type="entry name" value="Ribokinase-like"/>
    <property type="match status" value="1"/>
</dbReference>
<comment type="catalytic activity">
    <reaction evidence="12">
        <text>D-ribose + ATP = D-ribose 5-phosphate + ADP + H(+)</text>
        <dbReference type="Rhea" id="RHEA:13697"/>
        <dbReference type="ChEBI" id="CHEBI:15378"/>
        <dbReference type="ChEBI" id="CHEBI:30616"/>
        <dbReference type="ChEBI" id="CHEBI:47013"/>
        <dbReference type="ChEBI" id="CHEBI:78346"/>
        <dbReference type="ChEBI" id="CHEBI:456216"/>
        <dbReference type="EC" id="2.7.1.15"/>
    </reaction>
</comment>
<dbReference type="GO" id="GO:0004747">
    <property type="term" value="F:ribokinase activity"/>
    <property type="evidence" value="ECO:0007669"/>
    <property type="project" value="UniProtKB-UniRule"/>
</dbReference>
<feature type="binding site" evidence="12">
    <location>
        <position position="280"/>
    </location>
    <ligand>
        <name>substrate</name>
    </ligand>
</feature>
<dbReference type="Pfam" id="PF00294">
    <property type="entry name" value="PfkB"/>
    <property type="match status" value="1"/>
</dbReference>
<feature type="binding site" evidence="12">
    <location>
        <position position="319"/>
    </location>
    <ligand>
        <name>K(+)</name>
        <dbReference type="ChEBI" id="CHEBI:29103"/>
    </ligand>
</feature>
<dbReference type="InterPro" id="IPR002173">
    <property type="entry name" value="Carboh/pur_kinase_PfkB_CS"/>
</dbReference>
<evidence type="ECO:0000256" key="1">
    <source>
        <dbReference type="ARBA" id="ARBA00005380"/>
    </source>
</evidence>
<feature type="binding site" evidence="12">
    <location>
        <position position="310"/>
    </location>
    <ligand>
        <name>K(+)</name>
        <dbReference type="ChEBI" id="CHEBI:29103"/>
    </ligand>
</feature>
<accession>A0A398DXR0</accession>
<dbReference type="EC" id="2.7.1.15" evidence="2 12"/>
<dbReference type="PRINTS" id="PR00990">
    <property type="entry name" value="RIBOKINASE"/>
</dbReference>
<feature type="active site" description="Proton acceptor" evidence="12">
    <location>
        <position position="280"/>
    </location>
</feature>
<proteinExistence type="inferred from homology"/>
<comment type="caution">
    <text evidence="14">The sequence shown here is derived from an EMBL/GenBank/DDBJ whole genome shotgun (WGS) entry which is preliminary data.</text>
</comment>
<feature type="binding site" evidence="12">
    <location>
        <position position="171"/>
    </location>
    <ligand>
        <name>substrate</name>
    </ligand>
</feature>
<organism evidence="14 15">
    <name type="scientific">Candidatus Cryosericum septentrionale</name>
    <dbReference type="NCBI Taxonomy" id="2290913"/>
    <lineage>
        <taxon>Bacteria</taxon>
        <taxon>Pseudomonadati</taxon>
        <taxon>Caldisericota/Cryosericota group</taxon>
        <taxon>Candidatus Cryosericota</taxon>
        <taxon>Candidatus Cryosericia</taxon>
        <taxon>Candidatus Cryosericales</taxon>
        <taxon>Candidatus Cryosericaceae</taxon>
        <taxon>Candidatus Cryosericum</taxon>
    </lineage>
</organism>
<evidence type="ECO:0000256" key="6">
    <source>
        <dbReference type="ARBA" id="ARBA00022741"/>
    </source>
</evidence>
<evidence type="ECO:0000256" key="3">
    <source>
        <dbReference type="ARBA" id="ARBA00016943"/>
    </source>
</evidence>
<feature type="binding site" evidence="12">
    <location>
        <begin position="248"/>
        <end position="253"/>
    </location>
    <ligand>
        <name>ATP</name>
        <dbReference type="ChEBI" id="CHEBI:30616"/>
    </ligand>
</feature>
<comment type="caution">
    <text evidence="12">Lacks conserved residue(s) required for the propagation of feature annotation.</text>
</comment>
<evidence type="ECO:0000313" key="15">
    <source>
        <dbReference type="Proteomes" id="UP000266113"/>
    </source>
</evidence>
<dbReference type="InterPro" id="IPR011611">
    <property type="entry name" value="PfkB_dom"/>
</dbReference>
<evidence type="ECO:0000256" key="12">
    <source>
        <dbReference type="HAMAP-Rule" id="MF_01987"/>
    </source>
</evidence>
<keyword evidence="8 12" id="KW-0067">ATP-binding</keyword>
<evidence type="ECO:0000256" key="10">
    <source>
        <dbReference type="ARBA" id="ARBA00022958"/>
    </source>
</evidence>